<evidence type="ECO:0000256" key="6">
    <source>
        <dbReference type="ARBA" id="ARBA00023136"/>
    </source>
</evidence>
<evidence type="ECO:0000313" key="10">
    <source>
        <dbReference type="EMBL" id="NEL55038.1"/>
    </source>
</evidence>
<feature type="transmembrane region" description="Helical" evidence="8">
    <location>
        <begin position="353"/>
        <end position="373"/>
    </location>
</feature>
<dbReference type="NCBIfam" id="TIGR03025">
    <property type="entry name" value="EPS_sugtrans"/>
    <property type="match status" value="1"/>
</dbReference>
<dbReference type="Proteomes" id="UP000470470">
    <property type="component" value="Unassembled WGS sequence"/>
</dbReference>
<keyword evidence="11" id="KW-1185">Reference proteome</keyword>
<keyword evidence="4 8" id="KW-0812">Transmembrane</keyword>
<evidence type="ECO:0000313" key="11">
    <source>
        <dbReference type="Proteomes" id="UP000470470"/>
    </source>
</evidence>
<feature type="transmembrane region" description="Helical" evidence="8">
    <location>
        <begin position="71"/>
        <end position="95"/>
    </location>
</feature>
<dbReference type="EMBL" id="JAAGWK010000019">
    <property type="protein sequence ID" value="NEL55038.1"/>
    <property type="molecule type" value="Genomic_DNA"/>
</dbReference>
<dbReference type="AlphaFoldDB" id="A0A7K3WEW1"/>
<evidence type="ECO:0000256" key="4">
    <source>
        <dbReference type="ARBA" id="ARBA00022692"/>
    </source>
</evidence>
<keyword evidence="3 10" id="KW-0808">Transferase</keyword>
<feature type="compositionally biased region" description="Low complexity" evidence="7">
    <location>
        <begin position="27"/>
        <end position="38"/>
    </location>
</feature>
<keyword evidence="5 8" id="KW-1133">Transmembrane helix</keyword>
<evidence type="ECO:0000256" key="5">
    <source>
        <dbReference type="ARBA" id="ARBA00022989"/>
    </source>
</evidence>
<dbReference type="Pfam" id="PF02397">
    <property type="entry name" value="Bac_transf"/>
    <property type="match status" value="1"/>
</dbReference>
<dbReference type="Gene3D" id="3.40.50.720">
    <property type="entry name" value="NAD(P)-binding Rossmann-like Domain"/>
    <property type="match status" value="1"/>
</dbReference>
<evidence type="ECO:0000256" key="2">
    <source>
        <dbReference type="ARBA" id="ARBA00006464"/>
    </source>
</evidence>
<feature type="region of interest" description="Disordered" evidence="7">
    <location>
        <begin position="1"/>
        <end position="44"/>
    </location>
</feature>
<feature type="transmembrane region" description="Helical" evidence="8">
    <location>
        <begin position="139"/>
        <end position="162"/>
    </location>
</feature>
<organism evidence="10 11">
    <name type="scientific">Goekera deserti</name>
    <dbReference type="NCBI Taxonomy" id="2497753"/>
    <lineage>
        <taxon>Bacteria</taxon>
        <taxon>Bacillati</taxon>
        <taxon>Actinomycetota</taxon>
        <taxon>Actinomycetes</taxon>
        <taxon>Geodermatophilales</taxon>
        <taxon>Geodermatophilaceae</taxon>
        <taxon>Goekera</taxon>
    </lineage>
</organism>
<dbReference type="InterPro" id="IPR003362">
    <property type="entry name" value="Bact_transf"/>
</dbReference>
<evidence type="ECO:0000256" key="3">
    <source>
        <dbReference type="ARBA" id="ARBA00022679"/>
    </source>
</evidence>
<accession>A0A7K3WEW1</accession>
<feature type="transmembrane region" description="Helical" evidence="8">
    <location>
        <begin position="174"/>
        <end position="196"/>
    </location>
</feature>
<proteinExistence type="inferred from homology"/>
<sequence length="542" mass="58176">MPVPQAADRPAPLPVADPLDAEHPELSSPQPTGTPGSPAMNRRSADRMVGHPAYVLAYDPFTARRRRRPDWLVTLLTRLVAGDALAAAAGTWAAARVAGSLGVDVAPGLPLVLAALWPLVLGLAGSYADRRLGTGPEEYRRVLVGAVSTLAGLAVATAALGLTGMPVPAGTTAGLHLLALAVVPLLTVLTLVLRTVARRSLHRARRDGRMSRRVVVVGREAGLADLATRLRRESEAGWQVIGACIPDPSSATVLPGLGVHVLGGLDHVPAVLDNVRADAVIVTSTSDSGADYVRRLAWQLEGTDIELLVVPGLVEVAPDRLTIRPTQSLPLVQVREPVYRGVRRVAKSVFDRTMAAVLLLLGSPLFLAIAVAVRATSPGPVLYRQRRIGTRGRAFDVLKFRSMVADADAQLGVLATQQRDAGNAVLFKMRDDPRVTPVGRHLRRFSLDELPQLVNVLRGEMSLVGPRPHLPAEMEFYGDAVQRRLLVKPGVTGLWQVSGRSDLSWEESIELDVRYVDNWSLGRDLAILWRTARAVLTSSGAY</sequence>
<dbReference type="GO" id="GO:0016020">
    <property type="term" value="C:membrane"/>
    <property type="evidence" value="ECO:0007669"/>
    <property type="project" value="UniProtKB-SubCell"/>
</dbReference>
<comment type="similarity">
    <text evidence="2">Belongs to the bacterial sugar transferase family.</text>
</comment>
<dbReference type="GO" id="GO:0016780">
    <property type="term" value="F:phosphotransferase activity, for other substituted phosphate groups"/>
    <property type="evidence" value="ECO:0007669"/>
    <property type="project" value="TreeGrafter"/>
</dbReference>
<evidence type="ECO:0000256" key="8">
    <source>
        <dbReference type="SAM" id="Phobius"/>
    </source>
</evidence>
<comment type="caution">
    <text evidence="10">The sequence shown here is derived from an EMBL/GenBank/DDBJ whole genome shotgun (WGS) entry which is preliminary data.</text>
</comment>
<feature type="domain" description="Bacterial sugar transferase" evidence="9">
    <location>
        <begin position="347"/>
        <end position="536"/>
    </location>
</feature>
<reference evidence="10 11" key="1">
    <citation type="submission" date="2020-02" db="EMBL/GenBank/DDBJ databases">
        <title>The whole genome sequence of CPCC 205119.</title>
        <authorList>
            <person name="Jiang Z."/>
        </authorList>
    </citation>
    <scope>NUCLEOTIDE SEQUENCE [LARGE SCALE GENOMIC DNA]</scope>
    <source>
        <strain evidence="10 11">CPCC 205119</strain>
    </source>
</reference>
<evidence type="ECO:0000256" key="1">
    <source>
        <dbReference type="ARBA" id="ARBA00004141"/>
    </source>
</evidence>
<dbReference type="InterPro" id="IPR017475">
    <property type="entry name" value="EPS_sugar_tfrase"/>
</dbReference>
<dbReference type="PANTHER" id="PTHR30576:SF10">
    <property type="entry name" value="SLL5057 PROTEIN"/>
    <property type="match status" value="1"/>
</dbReference>
<name>A0A7K3WEW1_9ACTN</name>
<keyword evidence="6 8" id="KW-0472">Membrane</keyword>
<protein>
    <submittedName>
        <fullName evidence="10">Exopolysaccharide biosynthesis polyprenyl glycosylphosphotransferase</fullName>
    </submittedName>
</protein>
<feature type="compositionally biased region" description="Low complexity" evidence="7">
    <location>
        <begin position="1"/>
        <end position="18"/>
    </location>
</feature>
<dbReference type="RefSeq" id="WP_152729432.1">
    <property type="nucleotide sequence ID" value="NZ_JAABOZ010000003.1"/>
</dbReference>
<comment type="subcellular location">
    <subcellularLocation>
        <location evidence="1">Membrane</location>
        <topology evidence="1">Multi-pass membrane protein</topology>
    </subcellularLocation>
</comment>
<dbReference type="Pfam" id="PF13727">
    <property type="entry name" value="CoA_binding_3"/>
    <property type="match status" value="1"/>
</dbReference>
<gene>
    <name evidence="10" type="ORF">G1H19_13635</name>
</gene>
<evidence type="ECO:0000259" key="9">
    <source>
        <dbReference type="Pfam" id="PF02397"/>
    </source>
</evidence>
<feature type="transmembrane region" description="Helical" evidence="8">
    <location>
        <begin position="107"/>
        <end position="127"/>
    </location>
</feature>
<dbReference type="PANTHER" id="PTHR30576">
    <property type="entry name" value="COLANIC BIOSYNTHESIS UDP-GLUCOSE LIPID CARRIER TRANSFERASE"/>
    <property type="match status" value="1"/>
</dbReference>
<evidence type="ECO:0000256" key="7">
    <source>
        <dbReference type="SAM" id="MobiDB-lite"/>
    </source>
</evidence>